<dbReference type="Pfam" id="PF10592">
    <property type="entry name" value="AIPR"/>
    <property type="match status" value="1"/>
</dbReference>
<gene>
    <name evidence="2" type="ORF">B0A77_02595</name>
</gene>
<reference evidence="2 3" key="1">
    <citation type="submission" date="2017-09" db="EMBL/GenBank/DDBJ databases">
        <title>Whole genomes of Flavobacteriaceae.</title>
        <authorList>
            <person name="Stine C."/>
            <person name="Li C."/>
            <person name="Tadesse D."/>
        </authorList>
    </citation>
    <scope>NUCLEOTIDE SEQUENCE [LARGE SCALE GENOMIC DNA]</scope>
    <source>
        <strain evidence="2 3">ATCC 35036</strain>
    </source>
</reference>
<accession>A0A2H3KYA9</accession>
<dbReference type="InterPro" id="IPR018891">
    <property type="entry name" value="AIPR_C"/>
</dbReference>
<organism evidence="2 3">
    <name type="scientific">Flavobacterium branchiophilum</name>
    <dbReference type="NCBI Taxonomy" id="55197"/>
    <lineage>
        <taxon>Bacteria</taxon>
        <taxon>Pseudomonadati</taxon>
        <taxon>Bacteroidota</taxon>
        <taxon>Flavobacteriia</taxon>
        <taxon>Flavobacteriales</taxon>
        <taxon>Flavobacteriaceae</taxon>
        <taxon>Flavobacterium</taxon>
    </lineage>
</organism>
<dbReference type="OrthoDB" id="9806213at2"/>
<protein>
    <recommendedName>
        <fullName evidence="1">Abortive phage infection protein C-terminal domain-containing protein</fullName>
    </recommendedName>
</protein>
<proteinExistence type="predicted"/>
<name>A0A2H3KYA9_9FLAO</name>
<evidence type="ECO:0000313" key="3">
    <source>
        <dbReference type="Proteomes" id="UP000220828"/>
    </source>
</evidence>
<dbReference type="AlphaFoldDB" id="A0A2H3KYA9"/>
<sequence>MMYLNDEIKKELDYFKRMNEHLTINAGKSTCKVSDASDEISYMALSASLAMDLHEEGFFENFHITDKFISGKQELLLDAYAFIETESTNEKHLHLFQFKLYQSQKNAASPTELRDFTTLMNDTFVHPELRSEDTMLNPVLNEIDQKIQSFLNKRNNKIAVYCHFINNAKGIITSNKDAINSVLGRFERDKQLYNFNVQVYGLQDIIELAVDGKIKVVSEFINFEIDGQHSYRFEDNSKRTSLGLPKRVFIGMCNINEFIRLQDKYHNNQLYSENIRLYLGDRGSVNKDIISTITNIESIWFPYMNNGISIICDEIVLGSPRADKVLNIELKNLQIINGCQTVNALYNAKYGEKTKDKFNNSANILVRVYEIDSSQTDFKLNVIKATNNQNAVKTYSLLANDPIQIAIGENIKHFDYIYDRKGEAKQITNKKIVSMPNGALAYRAVYMAAAQSLRSRMGESRVFQKSEYEKIYKNSSLDDNEELFLLSSKLLSSSIILDTIRDLVRENSESYITSLPVFNKSTYYIAGLIYALNKKEIDDLAKNMVDLLLENNYAKTKGLDIPKKIISLLKNKFASTVDNFTVFYNSLDIEKTDIDNLLKSSDFGKLYKKHIESISGALEE</sequence>
<feature type="domain" description="Abortive phage infection protein C-terminal" evidence="1">
    <location>
        <begin position="272"/>
        <end position="554"/>
    </location>
</feature>
<dbReference type="RefSeq" id="WP_097553455.1">
    <property type="nucleotide sequence ID" value="NZ_PCMW01000017.1"/>
</dbReference>
<evidence type="ECO:0000313" key="2">
    <source>
        <dbReference type="EMBL" id="PDS26347.1"/>
    </source>
</evidence>
<dbReference type="Proteomes" id="UP000220828">
    <property type="component" value="Unassembled WGS sequence"/>
</dbReference>
<comment type="caution">
    <text evidence="2">The sequence shown here is derived from an EMBL/GenBank/DDBJ whole genome shotgun (WGS) entry which is preliminary data.</text>
</comment>
<dbReference type="EMBL" id="PCMW01000017">
    <property type="protein sequence ID" value="PDS26347.1"/>
    <property type="molecule type" value="Genomic_DNA"/>
</dbReference>
<evidence type="ECO:0000259" key="1">
    <source>
        <dbReference type="Pfam" id="PF10592"/>
    </source>
</evidence>